<evidence type="ECO:0000313" key="1">
    <source>
        <dbReference type="EMBL" id="KAI8553162.1"/>
    </source>
</evidence>
<comment type="caution">
    <text evidence="1">The sequence shown here is derived from an EMBL/GenBank/DDBJ whole genome shotgun (WGS) entry which is preliminary data.</text>
</comment>
<dbReference type="Proteomes" id="UP001062846">
    <property type="component" value="Chromosome 6"/>
</dbReference>
<organism evidence="1 2">
    <name type="scientific">Rhododendron molle</name>
    <name type="common">Chinese azalea</name>
    <name type="synonym">Azalea mollis</name>
    <dbReference type="NCBI Taxonomy" id="49168"/>
    <lineage>
        <taxon>Eukaryota</taxon>
        <taxon>Viridiplantae</taxon>
        <taxon>Streptophyta</taxon>
        <taxon>Embryophyta</taxon>
        <taxon>Tracheophyta</taxon>
        <taxon>Spermatophyta</taxon>
        <taxon>Magnoliopsida</taxon>
        <taxon>eudicotyledons</taxon>
        <taxon>Gunneridae</taxon>
        <taxon>Pentapetalae</taxon>
        <taxon>asterids</taxon>
        <taxon>Ericales</taxon>
        <taxon>Ericaceae</taxon>
        <taxon>Ericoideae</taxon>
        <taxon>Rhodoreae</taxon>
        <taxon>Rhododendron</taxon>
    </lineage>
</organism>
<proteinExistence type="predicted"/>
<protein>
    <submittedName>
        <fullName evidence="1">Uncharacterized protein</fullName>
    </submittedName>
</protein>
<name>A0ACC0NIG4_RHOML</name>
<keyword evidence="2" id="KW-1185">Reference proteome</keyword>
<sequence length="97" mass="11059">MILNNSGEELHCQDKKVQPSAKKWMTTPISNYDKMPEIFGKDRANGEGVDQMVSQNEATLENYINLNEVDMSSAQNESSSKKRKEGCHMEKLPKLRK</sequence>
<reference evidence="1" key="1">
    <citation type="submission" date="2022-02" db="EMBL/GenBank/DDBJ databases">
        <title>Plant Genome Project.</title>
        <authorList>
            <person name="Zhang R.-G."/>
        </authorList>
    </citation>
    <scope>NUCLEOTIDE SEQUENCE</scope>
    <source>
        <strain evidence="1">AT1</strain>
    </source>
</reference>
<evidence type="ECO:0000313" key="2">
    <source>
        <dbReference type="Proteomes" id="UP001062846"/>
    </source>
</evidence>
<gene>
    <name evidence="1" type="ORF">RHMOL_Rhmol06G0323400</name>
</gene>
<accession>A0ACC0NIG4</accession>
<dbReference type="EMBL" id="CM046393">
    <property type="protein sequence ID" value="KAI8553162.1"/>
    <property type="molecule type" value="Genomic_DNA"/>
</dbReference>